<dbReference type="Pfam" id="PF03374">
    <property type="entry name" value="ANT"/>
    <property type="match status" value="1"/>
</dbReference>
<evidence type="ECO:0000259" key="1">
    <source>
        <dbReference type="Pfam" id="PF03374"/>
    </source>
</evidence>
<evidence type="ECO:0000313" key="3">
    <source>
        <dbReference type="EMBL" id="MVX64250.1"/>
    </source>
</evidence>
<dbReference type="Pfam" id="PF08346">
    <property type="entry name" value="AntA"/>
    <property type="match status" value="1"/>
</dbReference>
<feature type="domain" description="AntA/AntB antirepressor" evidence="2">
    <location>
        <begin position="18"/>
        <end position="87"/>
    </location>
</feature>
<dbReference type="RefSeq" id="WP_160359243.1">
    <property type="nucleotide sequence ID" value="NZ_WSRQ01000015.1"/>
</dbReference>
<dbReference type="InterPro" id="IPR013557">
    <property type="entry name" value="AntA/B_antirep"/>
</dbReference>
<comment type="caution">
    <text evidence="3">The sequence shown here is derived from an EMBL/GenBank/DDBJ whole genome shotgun (WGS) entry which is preliminary data.</text>
</comment>
<sequence>MKELIRINYESENPTILGRDLHRVLEVETPYHKWFPRMCDYGFIENVDYMTVDKNVLRADGTLMPQVQHDHQLTVDMAKEICMIQRTPKGKQCRQYFIDLEKAWNSPEAIMARALQFANHQLNLVKHQNEELTGTVAVQNQQIIEMKPKVSYYDVVLNCKDLISTSAIAKDYGKSAIWMNRYLHDKGIQFKQGDIWLLYQKYAEEGYTSTKTHSYCGSDGNQHTKVHTYWTQKGRLFIYDLMKADGILPQIEIEMA</sequence>
<dbReference type="EMBL" id="WSRQ01000015">
    <property type="protein sequence ID" value="MVX64250.1"/>
    <property type="molecule type" value="Genomic_DNA"/>
</dbReference>
<name>A0A964RMJ3_9CLOT</name>
<proteinExistence type="predicted"/>
<evidence type="ECO:0000259" key="2">
    <source>
        <dbReference type="Pfam" id="PF08346"/>
    </source>
</evidence>
<protein>
    <submittedName>
        <fullName evidence="3">Phage antirepressor Ant</fullName>
    </submittedName>
</protein>
<dbReference type="GO" id="GO:0003677">
    <property type="term" value="F:DNA binding"/>
    <property type="evidence" value="ECO:0007669"/>
    <property type="project" value="InterPro"/>
</dbReference>
<dbReference type="Proteomes" id="UP000656077">
    <property type="component" value="Unassembled WGS sequence"/>
</dbReference>
<feature type="domain" description="Antirepressor protein C-terminal" evidence="1">
    <location>
        <begin position="141"/>
        <end position="243"/>
    </location>
</feature>
<evidence type="ECO:0000313" key="4">
    <source>
        <dbReference type="Proteomes" id="UP000656077"/>
    </source>
</evidence>
<dbReference type="AlphaFoldDB" id="A0A964RMJ3"/>
<accession>A0A964RMJ3</accession>
<dbReference type="InterPro" id="IPR005039">
    <property type="entry name" value="Ant_C"/>
</dbReference>
<reference evidence="3" key="1">
    <citation type="submission" date="2019-12" db="EMBL/GenBank/DDBJ databases">
        <title>Microbes associate with the intestines of laboratory mice.</title>
        <authorList>
            <person name="Navarre W."/>
            <person name="Wong E."/>
        </authorList>
    </citation>
    <scope>NUCLEOTIDE SEQUENCE</scope>
    <source>
        <strain evidence="3">NM79_F5</strain>
    </source>
</reference>
<organism evidence="3 4">
    <name type="scientific">Clostridium chromiireducens</name>
    <dbReference type="NCBI Taxonomy" id="225345"/>
    <lineage>
        <taxon>Bacteria</taxon>
        <taxon>Bacillati</taxon>
        <taxon>Bacillota</taxon>
        <taxon>Clostridia</taxon>
        <taxon>Eubacteriales</taxon>
        <taxon>Clostridiaceae</taxon>
        <taxon>Clostridium</taxon>
    </lineage>
</organism>
<gene>
    <name evidence="3" type="ORF">GKZ28_11165</name>
</gene>